<organism evidence="2 3">
    <name type="scientific">Oryzomonas rubra</name>
    <dbReference type="NCBI Taxonomy" id="2509454"/>
    <lineage>
        <taxon>Bacteria</taxon>
        <taxon>Pseudomonadati</taxon>
        <taxon>Thermodesulfobacteriota</taxon>
        <taxon>Desulfuromonadia</taxon>
        <taxon>Geobacterales</taxon>
        <taxon>Geobacteraceae</taxon>
        <taxon>Oryzomonas</taxon>
    </lineage>
</organism>
<feature type="chain" id="PRO_5022696437" description="MetA-pathway of phenol degradation" evidence="1">
    <location>
        <begin position="30"/>
        <end position="301"/>
    </location>
</feature>
<dbReference type="RefSeq" id="WP_149310000.1">
    <property type="nucleotide sequence ID" value="NZ_SRSD01000015.1"/>
</dbReference>
<evidence type="ECO:0000313" key="3">
    <source>
        <dbReference type="Proteomes" id="UP000324298"/>
    </source>
</evidence>
<evidence type="ECO:0008006" key="4">
    <source>
        <dbReference type="Google" id="ProtNLM"/>
    </source>
</evidence>
<dbReference type="Proteomes" id="UP000324298">
    <property type="component" value="Unassembled WGS sequence"/>
</dbReference>
<evidence type="ECO:0000313" key="2">
    <source>
        <dbReference type="EMBL" id="KAA0887967.1"/>
    </source>
</evidence>
<keyword evidence="3" id="KW-1185">Reference proteome</keyword>
<evidence type="ECO:0000256" key="1">
    <source>
        <dbReference type="SAM" id="SignalP"/>
    </source>
</evidence>
<dbReference type="Pfam" id="PF13557">
    <property type="entry name" value="Phenol_MetA_deg"/>
    <property type="match status" value="1"/>
</dbReference>
<dbReference type="InterPro" id="IPR025737">
    <property type="entry name" value="FApF"/>
</dbReference>
<proteinExistence type="predicted"/>
<accession>A0A5A9X4G4</accession>
<dbReference type="EMBL" id="SRSD01000015">
    <property type="protein sequence ID" value="KAA0887967.1"/>
    <property type="molecule type" value="Genomic_DNA"/>
</dbReference>
<gene>
    <name evidence="2" type="ORF">ET418_17890</name>
</gene>
<protein>
    <recommendedName>
        <fullName evidence="4">MetA-pathway of phenol degradation</fullName>
    </recommendedName>
</protein>
<dbReference type="AlphaFoldDB" id="A0A5A9X4G4"/>
<name>A0A5A9X4G4_9BACT</name>
<sequence length="301" mass="32792">MNIKAVSLKYLACLTLCVCTALSVVNAEATEGGGGAYPNGAEGVMGGALPPPGLYYLNYLTLYTADHMNDKAGNKVPVDFHLNAVANVSRLVYMTDKQFLGANVGMYALVPLANVSVTVNGAGSTKSGLGDISFAPAVLAWHSKNWHAATAVEFTAPTGQYDKNRNANLGRNYWTIEPIVTGTLLTDNGIELSGKFMYDFNTENTATDYTSGQEFHFDYATTYHRGPWTMGATGYFYKQVSNDHGGTAIANDGNRGQVFAAGPTIKYDYKNMSLEAKYQKEMLVENRPEGDKYWLKLIWAF</sequence>
<dbReference type="OrthoDB" id="9798341at2"/>
<feature type="signal peptide" evidence="1">
    <location>
        <begin position="1"/>
        <end position="29"/>
    </location>
</feature>
<comment type="caution">
    <text evidence="2">The sequence shown here is derived from an EMBL/GenBank/DDBJ whole genome shotgun (WGS) entry which is preliminary data.</text>
</comment>
<reference evidence="2 3" key="1">
    <citation type="submission" date="2019-04" db="EMBL/GenBank/DDBJ databases">
        <title>Geobacter ruber sp. nov., ferric-reducing bacteria isolated from paddy soil.</title>
        <authorList>
            <person name="Xu Z."/>
            <person name="Masuda Y."/>
            <person name="Itoh H."/>
            <person name="Senoo K."/>
        </authorList>
    </citation>
    <scope>NUCLEOTIDE SEQUENCE [LARGE SCALE GENOMIC DNA]</scope>
    <source>
        <strain evidence="2 3">Red88</strain>
    </source>
</reference>
<keyword evidence="1" id="KW-0732">Signal</keyword>